<dbReference type="GeneID" id="55542619"/>
<proteinExistence type="predicted"/>
<reference evidence="2 3" key="1">
    <citation type="submission" date="2019-11" db="EMBL/GenBank/DDBJ databases">
        <title>Epiphytic Pseudomonas syringae from cherry orchards.</title>
        <authorList>
            <person name="Hulin M.T."/>
        </authorList>
    </citation>
    <scope>NUCLEOTIDE SEQUENCE [LARGE SCALE GENOMIC DNA]</scope>
    <source>
        <strain evidence="2 3">PA-6-9F</strain>
    </source>
</reference>
<dbReference type="EMBL" id="WKEW01000134">
    <property type="protein sequence ID" value="MCF5060312.1"/>
    <property type="molecule type" value="Genomic_DNA"/>
</dbReference>
<dbReference type="Gene3D" id="3.10.450.160">
    <property type="entry name" value="inner membrane protein cigr"/>
    <property type="match status" value="1"/>
</dbReference>
<dbReference type="AlphaFoldDB" id="A0AAP6YKR5"/>
<accession>A0AAP6YKR5</accession>
<dbReference type="RefSeq" id="WP_070995670.1">
    <property type="nucleotide sequence ID" value="NZ_CAXAPR010000013.1"/>
</dbReference>
<evidence type="ECO:0008006" key="4">
    <source>
        <dbReference type="Google" id="ProtNLM"/>
    </source>
</evidence>
<feature type="chain" id="PRO_5044475901" description="RcnB family protein" evidence="1">
    <location>
        <begin position="26"/>
        <end position="101"/>
    </location>
</feature>
<name>A0AAP6YKR5_9PSED</name>
<keyword evidence="3" id="KW-1185">Reference proteome</keyword>
<sequence length="101" mass="11023">MKATSLIASLLVAASLSATSLTVQAEDNPQKTVEPSNINTRDLKVGDRAPDILVRKESALADWKKRGLKAPHDDSQWARVNDRYVLVKITNGTILDITPAK</sequence>
<feature type="signal peptide" evidence="1">
    <location>
        <begin position="1"/>
        <end position="25"/>
    </location>
</feature>
<dbReference type="Proteomes" id="UP000814172">
    <property type="component" value="Unassembled WGS sequence"/>
</dbReference>
<keyword evidence="1" id="KW-0732">Signal</keyword>
<gene>
    <name evidence="2" type="ORF">GIW75_25585</name>
</gene>
<evidence type="ECO:0000256" key="1">
    <source>
        <dbReference type="SAM" id="SignalP"/>
    </source>
</evidence>
<comment type="caution">
    <text evidence="2">The sequence shown here is derived from an EMBL/GenBank/DDBJ whole genome shotgun (WGS) entry which is preliminary data.</text>
</comment>
<dbReference type="Pfam" id="PF11776">
    <property type="entry name" value="RcnB"/>
    <property type="match status" value="1"/>
</dbReference>
<evidence type="ECO:0000313" key="2">
    <source>
        <dbReference type="EMBL" id="MCF5060312.1"/>
    </source>
</evidence>
<evidence type="ECO:0000313" key="3">
    <source>
        <dbReference type="Proteomes" id="UP000814172"/>
    </source>
</evidence>
<dbReference type="InterPro" id="IPR024572">
    <property type="entry name" value="RcnB"/>
</dbReference>
<protein>
    <recommendedName>
        <fullName evidence="4">RcnB family protein</fullName>
    </recommendedName>
</protein>
<organism evidence="2 3">
    <name type="scientific">Pseudomonas proteolytica</name>
    <dbReference type="NCBI Taxonomy" id="219574"/>
    <lineage>
        <taxon>Bacteria</taxon>
        <taxon>Pseudomonadati</taxon>
        <taxon>Pseudomonadota</taxon>
        <taxon>Gammaproteobacteria</taxon>
        <taxon>Pseudomonadales</taxon>
        <taxon>Pseudomonadaceae</taxon>
        <taxon>Pseudomonas</taxon>
    </lineage>
</organism>